<evidence type="ECO:0000313" key="4">
    <source>
        <dbReference type="Proteomes" id="UP000000763"/>
    </source>
</evidence>
<gene>
    <name evidence="3" type="ordered locus">Os06g0105300</name>
    <name evidence="2" type="ORF">P0644B06.21</name>
</gene>
<accession>Q0DFA5</accession>
<reference evidence="4" key="6">
    <citation type="journal article" date="2008" name="Nucleic Acids Res.">
        <title>The rice annotation project database (RAP-DB): 2008 update.</title>
        <authorList>
            <consortium name="The rice annotation project (RAP)"/>
        </authorList>
    </citation>
    <scope>GENOME REANNOTATION</scope>
    <source>
        <strain evidence="4">cv. Nipponbare</strain>
    </source>
</reference>
<name>Q0DFA5_ORYSJ</name>
<feature type="region of interest" description="Disordered" evidence="1">
    <location>
        <begin position="112"/>
        <end position="156"/>
    </location>
</feature>
<reference evidence="3" key="3">
    <citation type="journal article" date="2006" name="Nucleic Acids Res.">
        <title>The Rice Annotation Project Database (RAP-DB): hub for Oryza sativa ssp. japonica genome information.</title>
        <authorList>
            <person name="Ohyanagi H."/>
            <person name="Tanaka T."/>
            <person name="Sakai H."/>
            <person name="Shigemoto Y."/>
            <person name="Yamaguchi K."/>
            <person name="Habara T."/>
            <person name="Fujii Y."/>
            <person name="Antonio B.A."/>
            <person name="Nagamura Y."/>
            <person name="Imanishi T."/>
            <person name="Ikeo K."/>
            <person name="Itoh T."/>
            <person name="Gojobori T."/>
            <person name="Sasaki T."/>
        </authorList>
    </citation>
    <scope>NUCLEOTIDE SEQUENCE</scope>
</reference>
<feature type="region of interest" description="Disordered" evidence="1">
    <location>
        <begin position="251"/>
        <end position="299"/>
    </location>
</feature>
<reference evidence="3" key="7">
    <citation type="submission" date="2012-08" db="EMBL/GenBank/DDBJ databases">
        <title>Oryza sativa nipponbare(GA3) genomic DNA, chromosome 6.</title>
        <authorList>
            <consortium name="IRGSP(International Rice Genome Sequencing Project)"/>
        </authorList>
    </citation>
    <scope>NUCLEOTIDE SEQUENCE</scope>
</reference>
<proteinExistence type="predicted"/>
<feature type="compositionally biased region" description="Basic and acidic residues" evidence="1">
    <location>
        <begin position="255"/>
        <end position="289"/>
    </location>
</feature>
<dbReference type="Proteomes" id="UP000000763">
    <property type="component" value="Chromosome 6"/>
</dbReference>
<dbReference type="KEGG" id="dosa:Os06g0105300"/>
<dbReference type="EMBL" id="AP008212">
    <property type="protein sequence ID" value="BAF18468.1"/>
    <property type="molecule type" value="Genomic_DNA"/>
</dbReference>
<dbReference type="AlphaFoldDB" id="Q0DFA5"/>
<organism evidence="3 4">
    <name type="scientific">Oryza sativa subsp. japonica</name>
    <name type="common">Rice</name>
    <dbReference type="NCBI Taxonomy" id="39947"/>
    <lineage>
        <taxon>Eukaryota</taxon>
        <taxon>Viridiplantae</taxon>
        <taxon>Streptophyta</taxon>
        <taxon>Embryophyta</taxon>
        <taxon>Tracheophyta</taxon>
        <taxon>Spermatophyta</taxon>
        <taxon>Magnoliopsida</taxon>
        <taxon>Liliopsida</taxon>
        <taxon>Poales</taxon>
        <taxon>Poaceae</taxon>
        <taxon>BOP clade</taxon>
        <taxon>Oryzoideae</taxon>
        <taxon>Oryzeae</taxon>
        <taxon>Oryzinae</taxon>
        <taxon>Oryza</taxon>
        <taxon>Oryza sativa</taxon>
    </lineage>
</organism>
<dbReference type="EMBL" id="AP001129">
    <property type="protein sequence ID" value="BAD67700.1"/>
    <property type="molecule type" value="Genomic_DNA"/>
</dbReference>
<evidence type="ECO:0000256" key="1">
    <source>
        <dbReference type="SAM" id="MobiDB-lite"/>
    </source>
</evidence>
<reference evidence="2" key="1">
    <citation type="submission" date="2000-02" db="EMBL/GenBank/DDBJ databases">
        <title>Oryza sativa nipponbare(GA3) genomic DNA, chromosome 6, PAC clone:P0644B06.</title>
        <authorList>
            <person name="Sasaki T."/>
            <person name="Matsumoto T."/>
            <person name="Yamamoto K."/>
        </authorList>
    </citation>
    <scope>NUCLEOTIDE SEQUENCE</scope>
</reference>
<evidence type="ECO:0000313" key="3">
    <source>
        <dbReference type="EMBL" id="BAF18468.1"/>
    </source>
</evidence>
<reference evidence="3" key="5">
    <citation type="journal article" date="2008" name="Nucleic Acids Res.">
        <title>The Rice Annotation Project Database (RAP-DB): 2008 update.</title>
        <authorList>
            <consortium name="The Rice Annotation Project (RAP)"/>
            <person name="Tanaka T."/>
            <person name="Antonio B.A."/>
            <person name="Kikuchi S."/>
            <person name="Matsumoto T."/>
            <person name="Nagamura Y."/>
            <person name="Numa H."/>
            <person name="Sakai H."/>
            <person name="Wu J."/>
            <person name="Itoh T."/>
            <person name="Sasaki T."/>
            <person name="Aono R."/>
            <person name="Fujii Y."/>
            <person name="Habara T."/>
            <person name="Harada E."/>
            <person name="Kanno M."/>
            <person name="Kawahara Y."/>
            <person name="Kawashima H."/>
            <person name="Kubooka H."/>
            <person name="Matsuya A."/>
            <person name="Nakaoka H."/>
            <person name="Saichi N."/>
            <person name="Sanbonmatsu R."/>
            <person name="Sato Y."/>
            <person name="Shinso Y."/>
            <person name="Suzuki M."/>
            <person name="Takeda J."/>
            <person name="Tanino M."/>
            <person name="Todokoro F."/>
            <person name="Yamaguchi K."/>
            <person name="Yamamoto N."/>
            <person name="Yamasaki C."/>
            <person name="Imanishi T."/>
            <person name="Okido T."/>
            <person name="Tada M."/>
            <person name="Ikeo K."/>
            <person name="Tateno Y."/>
            <person name="Gojobori T."/>
            <person name="Lin Y.C."/>
            <person name="Wei F.J."/>
            <person name="Hsing Y.I."/>
            <person name="Zhao Q."/>
            <person name="Han B."/>
            <person name="Kramer M.R."/>
            <person name="McCombie R.W."/>
            <person name="Lonsdale D."/>
            <person name="O'Donovan C.C."/>
            <person name="Whitfield E.J."/>
            <person name="Apweiler R."/>
            <person name="Koyanagi K.O."/>
            <person name="Khurana J.P."/>
            <person name="Raghuvanshi S."/>
            <person name="Singh N.K."/>
            <person name="Tyagi A.K."/>
            <person name="Haberer G."/>
            <person name="Fujisawa M."/>
            <person name="Hosokawa S."/>
            <person name="Ito Y."/>
            <person name="Ikawa H."/>
            <person name="Shibata M."/>
            <person name="Yamamoto M."/>
            <person name="Bruskiewich R.M."/>
            <person name="Hoen D.R."/>
            <person name="Bureau TE."/>
            <person name="Namiki N."/>
            <person name="Ohyanagi H."/>
            <person name="Sakai Y."/>
            <person name="Nobushima S."/>
            <person name="Sakata K."/>
            <person name="Barrero R.A."/>
            <person name="Sato Y."/>
            <person name="Souvorov A."/>
            <person name="Smith-White B."/>
            <person name="Tatusova T."/>
            <person name="An S."/>
            <person name="An G."/>
            <person name="OOta S."/>
            <person name="Fuks G."/>
            <person name="Messing J."/>
            <person name="Christie K.R."/>
            <person name="Lieberherr D."/>
            <person name="Kim H."/>
            <person name="Zuccolo A."/>
            <person name="Wing R.A."/>
            <person name="Nobuta K."/>
            <person name="Green P.J."/>
            <person name="Lu C."/>
            <person name="Meyers BC."/>
            <person name="Chaparro C."/>
            <person name="Piegu B."/>
            <person name="Panaud O."/>
            <person name="Echeverria M."/>
        </authorList>
    </citation>
    <scope>NUCLEOTIDE SEQUENCE</scope>
</reference>
<dbReference type="Gramene" id="Os06t0105300-01">
    <property type="protein sequence ID" value="Os06t0105300-01"/>
    <property type="gene ID" value="Os06g0105300"/>
</dbReference>
<evidence type="ECO:0000313" key="2">
    <source>
        <dbReference type="EMBL" id="BAD67700.1"/>
    </source>
</evidence>
<reference evidence="3" key="8">
    <citation type="submission" date="2012-08" db="EMBL/GenBank/DDBJ databases">
        <title>The Second Rice Annotation Project Meeting (RAP2).</title>
        <authorList>
            <consortium name="The Rice Annotation Project (RAP)"/>
        </authorList>
    </citation>
    <scope>NUCLEOTIDE SEQUENCE</scope>
</reference>
<protein>
    <submittedName>
        <fullName evidence="3">Os06g0105300 protein</fullName>
    </submittedName>
</protein>
<reference evidence="3" key="4">
    <citation type="journal article" date="2007" name="Genome Res.">
        <title>Curated Genome Annotation of Oryza sativa ssp. japonica and Comparative Genome Analysis with Arabidopsis thaliana.</title>
        <authorList>
            <consortium name="The Rice Annotation Project (RAP)"/>
            <person name="Itoh T."/>
            <person name="Tanaka T."/>
            <person name="Barrero R.A."/>
            <person name="Yamasaki C."/>
            <person name="Fujii Y."/>
            <person name="Hilton P.B."/>
            <person name="Antonio B.A."/>
            <person name="Aono H."/>
            <person name="Apweiler R."/>
            <person name="Bruskiewich R."/>
            <person name="Bureau T."/>
            <person name="Burr F."/>
            <person name="Costa de Oliveira A."/>
            <person name="Fuks G."/>
            <person name="Habara T."/>
            <person name="Haberer G."/>
            <person name="Han B."/>
            <person name="Harada E."/>
            <person name="Hiraki A.T."/>
            <person name="Hirochika H."/>
            <person name="Hoen D."/>
            <person name="Hokari H."/>
            <person name="Hosokawa S."/>
            <person name="Hsing Y."/>
            <person name="Ikawa H."/>
            <person name="Ikeo K."/>
            <person name="Imanishi T."/>
            <person name="Ito Y."/>
            <person name="Jaiswal P."/>
            <person name="Kanno M."/>
            <person name="Kawahara Y."/>
            <person name="Kawamura T."/>
            <person name="Kawashima H."/>
            <person name="Khurana J.P."/>
            <person name="Kikuchi S."/>
            <person name="Komatsu S."/>
            <person name="Koyanagi K.O."/>
            <person name="Kubooka H."/>
            <person name="Lieberherr D."/>
            <person name="Lin Y.C."/>
            <person name="Lonsdale D."/>
            <person name="Matsumoto T."/>
            <person name="Matsuya A."/>
            <person name="McCombie W.R."/>
            <person name="Messing J."/>
            <person name="Miyao A."/>
            <person name="Mulder N."/>
            <person name="Nagamura Y."/>
            <person name="Nam J."/>
            <person name="Namiki N."/>
            <person name="Numa H."/>
            <person name="Nurimoto S."/>
            <person name="O'donovan C."/>
            <person name="Ohyanagi H."/>
            <person name="Okido T."/>
            <person name="Oota S."/>
            <person name="Osato N."/>
            <person name="Palmer L.E."/>
            <person name="Quetier F."/>
            <person name="Raghuvanshi S."/>
            <person name="Saichi N."/>
            <person name="Sakai H."/>
            <person name="Sakai Y."/>
            <person name="Sakata K."/>
            <person name="Sakurai T."/>
            <person name="Sato F."/>
            <person name="Sato Y."/>
            <person name="Schoof H."/>
            <person name="Seki M."/>
            <person name="Shibata M."/>
            <person name="Shimizu Y."/>
            <person name="Shinozaki K."/>
            <person name="Shinso Y."/>
            <person name="Singh N.K."/>
            <person name="Smith-White B."/>
            <person name="Takeda J."/>
            <person name="Tanino M."/>
            <person name="Tatusova T."/>
            <person name="Thongjuea S."/>
            <person name="Todokoro F."/>
            <person name="Tsugane M."/>
            <person name="Tyagi A.K."/>
            <person name="Vanavichit A."/>
            <person name="Wang A."/>
            <person name="Wing R.A."/>
            <person name="Yamaguchi K."/>
            <person name="Yamamoto M."/>
            <person name="Yamamoto N."/>
            <person name="Yu Y."/>
            <person name="Zhang H."/>
            <person name="Zhao Q."/>
            <person name="Higo K."/>
            <person name="Burr B."/>
            <person name="Gojobori T."/>
            <person name="Sasaki T."/>
        </authorList>
    </citation>
    <scope>NUCLEOTIDE SEQUENCE</scope>
</reference>
<reference evidence="3 4" key="2">
    <citation type="journal article" date="2005" name="Nature">
        <title>The map-based sequence of the rice genome.</title>
        <authorList>
            <consortium name="International rice genome sequencing project (IRGSP)"/>
            <person name="Matsumoto T."/>
            <person name="Wu J."/>
            <person name="Kanamori H."/>
            <person name="Katayose Y."/>
            <person name="Fujisawa M."/>
            <person name="Namiki N."/>
            <person name="Mizuno H."/>
            <person name="Yamamoto K."/>
            <person name="Antonio B.A."/>
            <person name="Baba T."/>
            <person name="Sakata K."/>
            <person name="Nagamura Y."/>
            <person name="Aoki H."/>
            <person name="Arikawa K."/>
            <person name="Arita K."/>
            <person name="Bito T."/>
            <person name="Chiden Y."/>
            <person name="Fujitsuka N."/>
            <person name="Fukunaka R."/>
            <person name="Hamada M."/>
            <person name="Harada C."/>
            <person name="Hayashi A."/>
            <person name="Hijishita S."/>
            <person name="Honda M."/>
            <person name="Hosokawa S."/>
            <person name="Ichikawa Y."/>
            <person name="Idonuma A."/>
            <person name="Iijima M."/>
            <person name="Ikeda M."/>
            <person name="Ikeno M."/>
            <person name="Ito K."/>
            <person name="Ito S."/>
            <person name="Ito T."/>
            <person name="Ito Y."/>
            <person name="Ito Y."/>
            <person name="Iwabuchi A."/>
            <person name="Kamiya K."/>
            <person name="Karasawa W."/>
            <person name="Kurita K."/>
            <person name="Katagiri S."/>
            <person name="Kikuta A."/>
            <person name="Kobayashi H."/>
            <person name="Kobayashi N."/>
            <person name="Machita K."/>
            <person name="Maehara T."/>
            <person name="Masukawa M."/>
            <person name="Mizubayashi T."/>
            <person name="Mukai Y."/>
            <person name="Nagasaki H."/>
            <person name="Nagata Y."/>
            <person name="Naito S."/>
            <person name="Nakashima M."/>
            <person name="Nakama Y."/>
            <person name="Nakamichi Y."/>
            <person name="Nakamura M."/>
            <person name="Meguro A."/>
            <person name="Negishi M."/>
            <person name="Ohta I."/>
            <person name="Ohta T."/>
            <person name="Okamoto M."/>
            <person name="Ono N."/>
            <person name="Saji S."/>
            <person name="Sakaguchi M."/>
            <person name="Sakai K."/>
            <person name="Shibata M."/>
            <person name="Shimokawa T."/>
            <person name="Song J."/>
            <person name="Takazaki Y."/>
            <person name="Terasawa K."/>
            <person name="Tsugane M."/>
            <person name="Tsuji K."/>
            <person name="Ueda S."/>
            <person name="Waki K."/>
            <person name="Yamagata H."/>
            <person name="Yamamoto M."/>
            <person name="Yamamoto S."/>
            <person name="Yamane H."/>
            <person name="Yoshiki S."/>
            <person name="Yoshihara R."/>
            <person name="Yukawa K."/>
            <person name="Zhong H."/>
            <person name="Yano M."/>
            <person name="Yuan Q."/>
            <person name="Ouyang S."/>
            <person name="Liu J."/>
            <person name="Jones K.M."/>
            <person name="Gansberger K."/>
            <person name="Moffat K."/>
            <person name="Hill J."/>
            <person name="Bera J."/>
            <person name="Fadrosh D."/>
            <person name="Jin S."/>
            <person name="Johri S."/>
            <person name="Kim M."/>
            <person name="Overton L."/>
            <person name="Reardon M."/>
            <person name="Tsitrin T."/>
            <person name="Vuong H."/>
            <person name="Weaver B."/>
            <person name="Ciecko A."/>
            <person name="Tallon L."/>
            <person name="Jackson J."/>
            <person name="Pai G."/>
            <person name="Aken S.V."/>
            <person name="Utterback T."/>
            <person name="Reidmuller S."/>
            <person name="Feldblyum T."/>
            <person name="Hsiao J."/>
            <person name="Zismann V."/>
            <person name="Iobst S."/>
            <person name="de Vazeille A.R."/>
            <person name="Buell C.R."/>
            <person name="Ying K."/>
            <person name="Li Y."/>
            <person name="Lu T."/>
            <person name="Huang Y."/>
            <person name="Zhao Q."/>
            <person name="Feng Q."/>
            <person name="Zhang L."/>
            <person name="Zhu J."/>
            <person name="Weng Q."/>
            <person name="Mu J."/>
            <person name="Lu Y."/>
            <person name="Fan D."/>
            <person name="Liu Y."/>
            <person name="Guan J."/>
            <person name="Zhang Y."/>
            <person name="Yu S."/>
            <person name="Liu X."/>
            <person name="Zhang Y."/>
            <person name="Hong G."/>
            <person name="Han B."/>
            <person name="Choisne N."/>
            <person name="Demange N."/>
            <person name="Orjeda G."/>
            <person name="Samain S."/>
            <person name="Cattolico L."/>
            <person name="Pelletier E."/>
            <person name="Couloux A."/>
            <person name="Segurens B."/>
            <person name="Wincker P."/>
            <person name="D'Hont A."/>
            <person name="Scarpelli C."/>
            <person name="Weissenbach J."/>
            <person name="Salanoubat M."/>
            <person name="Quetier F."/>
            <person name="Yu Y."/>
            <person name="Kim H.R."/>
            <person name="Rambo T."/>
            <person name="Currie J."/>
            <person name="Collura K."/>
            <person name="Luo M."/>
            <person name="Yang T."/>
            <person name="Ammiraju J.S.S."/>
            <person name="Engler F."/>
            <person name="Soderlund C."/>
            <person name="Wing R.A."/>
            <person name="Palmer L.E."/>
            <person name="de la Bastide M."/>
            <person name="Spiegel L."/>
            <person name="Nascimento L."/>
            <person name="Zutavern T."/>
            <person name="O'Shaughnessy A."/>
            <person name="Dike S."/>
            <person name="Dedhia N."/>
            <person name="Preston R."/>
            <person name="Balija V."/>
            <person name="McCombie W.R."/>
            <person name="Chow T."/>
            <person name="Chen H."/>
            <person name="Chung M."/>
            <person name="Chen C."/>
            <person name="Shaw J."/>
            <person name="Wu H."/>
            <person name="Hsiao K."/>
            <person name="Chao Y."/>
            <person name="Chu M."/>
            <person name="Cheng C."/>
            <person name="Hour A."/>
            <person name="Lee P."/>
            <person name="Lin S."/>
            <person name="Lin Y."/>
            <person name="Liou J."/>
            <person name="Liu S."/>
            <person name="Hsing Y."/>
            <person name="Raghuvanshi S."/>
            <person name="Mohanty A."/>
            <person name="Bharti A.K."/>
            <person name="Gaur A."/>
            <person name="Gupta V."/>
            <person name="Kumar D."/>
            <person name="Ravi V."/>
            <person name="Vij S."/>
            <person name="Kapur A."/>
            <person name="Khurana P."/>
            <person name="Khurana P."/>
            <person name="Khurana J.P."/>
            <person name="Tyagi A.K."/>
            <person name="Gaikwad K."/>
            <person name="Singh A."/>
            <person name="Dalal V."/>
            <person name="Srivastava S."/>
            <person name="Dixit A."/>
            <person name="Pal A.K."/>
            <person name="Ghazi I.A."/>
            <person name="Yadav M."/>
            <person name="Pandit A."/>
            <person name="Bhargava A."/>
            <person name="Sureshbabu K."/>
            <person name="Batra K."/>
            <person name="Sharma T.R."/>
            <person name="Mohapatra T."/>
            <person name="Singh N.K."/>
            <person name="Messing J."/>
            <person name="Nelson A.B."/>
            <person name="Fuks G."/>
            <person name="Kavchok S."/>
            <person name="Keizer G."/>
            <person name="Linton E."/>
            <person name="Llaca V."/>
            <person name="Song R."/>
            <person name="Tanyolac B."/>
            <person name="Young S."/>
            <person name="Ho-Il K."/>
            <person name="Hahn J.H."/>
            <person name="Sangsakoo G."/>
            <person name="Vanavichit A."/>
            <person name="de Mattos Luiz.A.T."/>
            <person name="Zimmer P.D."/>
            <person name="Malone G."/>
            <person name="Dellagostin O."/>
            <person name="de Oliveira A.C."/>
            <person name="Bevan M."/>
            <person name="Bancroft I."/>
            <person name="Minx P."/>
            <person name="Cordum H."/>
            <person name="Wilson R."/>
            <person name="Cheng Z."/>
            <person name="Jin W."/>
            <person name="Jiang J."/>
            <person name="Leong S.A."/>
            <person name="Iwama H."/>
            <person name="Gojobori T."/>
            <person name="Itoh T."/>
            <person name="Niimura Y."/>
            <person name="Fujii Y."/>
            <person name="Habara T."/>
            <person name="Sakai H."/>
            <person name="Sato Y."/>
            <person name="Wilson G."/>
            <person name="Kumar K."/>
            <person name="McCouch S."/>
            <person name="Juretic N."/>
            <person name="Hoen D."/>
            <person name="Wright S."/>
            <person name="Bruskiewich R."/>
            <person name="Bureau T."/>
            <person name="Miyao A."/>
            <person name="Hirochika H."/>
            <person name="Nishikawa T."/>
            <person name="Kadowaki K."/>
            <person name="Sugiura M."/>
            <person name="Burr B."/>
            <person name="Sasaki T."/>
        </authorList>
    </citation>
    <scope>NUCLEOTIDE SEQUENCE [LARGE SCALE GENOMIC DNA]</scope>
    <source>
        <strain evidence="4">cv. Nipponbare</strain>
    </source>
</reference>
<sequence>MEPMAGRAPQQAFRLRLRRIAHLQRRKPRGRQHGLQRRRQLVAAADREALHPWPQDELLHLGHHVRRRARRVQRLQQRRARLQEVEGAALAPVVDAHHNGGAELLHDTEVRGRRREGPGAGREMDGHRFVGRGRESQGRGRAAEGVEHEGGELERDAELGGEAREALVGEVELEWVAGPRRHQCGHLEVRRRPSSAAPVVRELLHERRPMGTEADVEVEEVEAARGAERVEEGLRGCEGGELHGRGGVRQGLVRGELERDVEGSRGDGEGGGREERVPEEGGGAEERRVGMARRRRKRGEAMIEPRQYLPSGSGVPGVEEACGVEEVVDERLRRMVRGHGHGELEQVGVEGGVVGKGVGVGIAGIHDPAEEGGVGGGGGGEHVHVHVDDGVPVAVVVGGDGGRRVLRWFGGAGAEGGARAAAVVEHGGGLRRLAAVRLRQRQGGGVVGMARGGGHEGNIDHRQHVEYSYPMRLRLRRRRR</sequence>